<feature type="compositionally biased region" description="Acidic residues" evidence="1">
    <location>
        <begin position="114"/>
        <end position="124"/>
    </location>
</feature>
<dbReference type="Proteomes" id="UP001066276">
    <property type="component" value="Chromosome 4_2"/>
</dbReference>
<reference evidence="2" key="1">
    <citation type="journal article" date="2022" name="bioRxiv">
        <title>Sequencing and chromosome-scale assembly of the giantPleurodeles waltlgenome.</title>
        <authorList>
            <person name="Brown T."/>
            <person name="Elewa A."/>
            <person name="Iarovenko S."/>
            <person name="Subramanian E."/>
            <person name="Araus A.J."/>
            <person name="Petzold A."/>
            <person name="Susuki M."/>
            <person name="Suzuki K.-i.T."/>
            <person name="Hayashi T."/>
            <person name="Toyoda A."/>
            <person name="Oliveira C."/>
            <person name="Osipova E."/>
            <person name="Leigh N.D."/>
            <person name="Simon A."/>
            <person name="Yun M.H."/>
        </authorList>
    </citation>
    <scope>NUCLEOTIDE SEQUENCE</scope>
    <source>
        <strain evidence="2">20211129_DDA</strain>
        <tissue evidence="2">Liver</tissue>
    </source>
</reference>
<evidence type="ECO:0000313" key="3">
    <source>
        <dbReference type="Proteomes" id="UP001066276"/>
    </source>
</evidence>
<gene>
    <name evidence="2" type="ORF">NDU88_003964</name>
</gene>
<proteinExistence type="predicted"/>
<feature type="compositionally biased region" description="Basic residues" evidence="1">
    <location>
        <begin position="8"/>
        <end position="19"/>
    </location>
</feature>
<feature type="region of interest" description="Disordered" evidence="1">
    <location>
        <begin position="144"/>
        <end position="164"/>
    </location>
</feature>
<protein>
    <submittedName>
        <fullName evidence="2">Uncharacterized protein</fullName>
    </submittedName>
</protein>
<feature type="region of interest" description="Disordered" evidence="1">
    <location>
        <begin position="87"/>
        <end position="128"/>
    </location>
</feature>
<dbReference type="EMBL" id="JANPWB010000008">
    <property type="protein sequence ID" value="KAJ1163506.1"/>
    <property type="molecule type" value="Genomic_DNA"/>
</dbReference>
<feature type="compositionally biased region" description="Polar residues" evidence="1">
    <location>
        <begin position="41"/>
        <end position="50"/>
    </location>
</feature>
<dbReference type="AlphaFoldDB" id="A0AAV7SHE0"/>
<name>A0AAV7SHE0_PLEWA</name>
<comment type="caution">
    <text evidence="2">The sequence shown here is derived from an EMBL/GenBank/DDBJ whole genome shotgun (WGS) entry which is preliminary data.</text>
</comment>
<organism evidence="2 3">
    <name type="scientific">Pleurodeles waltl</name>
    <name type="common">Iberian ribbed newt</name>
    <dbReference type="NCBI Taxonomy" id="8319"/>
    <lineage>
        <taxon>Eukaryota</taxon>
        <taxon>Metazoa</taxon>
        <taxon>Chordata</taxon>
        <taxon>Craniata</taxon>
        <taxon>Vertebrata</taxon>
        <taxon>Euteleostomi</taxon>
        <taxon>Amphibia</taxon>
        <taxon>Batrachia</taxon>
        <taxon>Caudata</taxon>
        <taxon>Salamandroidea</taxon>
        <taxon>Salamandridae</taxon>
        <taxon>Pleurodelinae</taxon>
        <taxon>Pleurodeles</taxon>
    </lineage>
</organism>
<feature type="region of interest" description="Disordered" evidence="1">
    <location>
        <begin position="1"/>
        <end position="57"/>
    </location>
</feature>
<evidence type="ECO:0000256" key="1">
    <source>
        <dbReference type="SAM" id="MobiDB-lite"/>
    </source>
</evidence>
<feature type="compositionally biased region" description="Polar residues" evidence="1">
    <location>
        <begin position="20"/>
        <end position="33"/>
    </location>
</feature>
<accession>A0AAV7SHE0</accession>
<keyword evidence="3" id="KW-1185">Reference proteome</keyword>
<sequence length="164" mass="18068">MHSGVWARQKRRKNPKQRRTMTTSGTPSGQRTTPVDAATRTGPQDTTLAGSSGGEYDELITALRPQCPRGTEDSEWLYPEALADLANQGQLPEHSGIHSASRDAFWSPGKTEAEESSEAEENEDERWNPFWTADYSCGCSHLKRPTGDNAGRIFTTPGSEDQEV</sequence>
<evidence type="ECO:0000313" key="2">
    <source>
        <dbReference type="EMBL" id="KAJ1163506.1"/>
    </source>
</evidence>